<evidence type="ECO:0000256" key="4">
    <source>
        <dbReference type="ARBA" id="ARBA00023136"/>
    </source>
</evidence>
<organism evidence="7 8">
    <name type="scientific">Fasciolopsis buskii</name>
    <dbReference type="NCBI Taxonomy" id="27845"/>
    <lineage>
        <taxon>Eukaryota</taxon>
        <taxon>Metazoa</taxon>
        <taxon>Spiralia</taxon>
        <taxon>Lophotrochozoa</taxon>
        <taxon>Platyhelminthes</taxon>
        <taxon>Trematoda</taxon>
        <taxon>Digenea</taxon>
        <taxon>Plagiorchiida</taxon>
        <taxon>Echinostomata</taxon>
        <taxon>Echinostomatoidea</taxon>
        <taxon>Fasciolidae</taxon>
        <taxon>Fasciolopsis</taxon>
    </lineage>
</organism>
<evidence type="ECO:0000256" key="3">
    <source>
        <dbReference type="ARBA" id="ARBA00022989"/>
    </source>
</evidence>
<feature type="region of interest" description="Disordered" evidence="5">
    <location>
        <begin position="610"/>
        <end position="668"/>
    </location>
</feature>
<evidence type="ECO:0000256" key="6">
    <source>
        <dbReference type="SAM" id="Phobius"/>
    </source>
</evidence>
<dbReference type="EMBL" id="LUCM01009719">
    <property type="protein sequence ID" value="KAA0186488.1"/>
    <property type="molecule type" value="Genomic_DNA"/>
</dbReference>
<dbReference type="SUPFAM" id="SSF48652">
    <property type="entry name" value="Tetraspanin"/>
    <property type="match status" value="1"/>
</dbReference>
<dbReference type="Proteomes" id="UP000728185">
    <property type="component" value="Unassembled WGS sequence"/>
</dbReference>
<gene>
    <name evidence="7" type="ORF">FBUS_00079</name>
</gene>
<evidence type="ECO:0000256" key="2">
    <source>
        <dbReference type="ARBA" id="ARBA00022692"/>
    </source>
</evidence>
<feature type="compositionally biased region" description="Polar residues" evidence="5">
    <location>
        <begin position="47"/>
        <end position="56"/>
    </location>
</feature>
<dbReference type="OrthoDB" id="6253298at2759"/>
<dbReference type="Pfam" id="PF00335">
    <property type="entry name" value="Tetraspanin"/>
    <property type="match status" value="1"/>
</dbReference>
<feature type="region of interest" description="Disordered" evidence="5">
    <location>
        <begin position="1"/>
        <end position="83"/>
    </location>
</feature>
<keyword evidence="2 6" id="KW-0812">Transmembrane</keyword>
<keyword evidence="4 6" id="KW-0472">Membrane</keyword>
<evidence type="ECO:0000313" key="7">
    <source>
        <dbReference type="EMBL" id="KAA0186488.1"/>
    </source>
</evidence>
<sequence>MNTFLGTGSLQVGFGSSNNFPVAEDASPRRERKRKSNHAQEIKDQTRSVSWHNSAQAGKESASRRRESSKSAEKERHSALKKCMDPKKLLERRTHGKSLQFKGPKLMNRDHFDEEKYIGTPPSEYNKRSVMSVGRLKSGIFSKDPNRKSEFMEDKKGISPKGHRAMVKMDILKEKSTARRIINLPLVALALIIEMHLVWWLIQLLVLVWMTTRVDWQLRVRSPVASWPEYTPSRMPWMPGQLQMRNRLYAVWISLAVFYLPMVIMHMNKYMDYISPPPRVTSIKPVYELPPVRPWYLHQRYVQMVQPKSRQVLTASVLCAALVIWLFYVYVFFSDTFYPFQILSWPRTISNWLHELQRYYFLQYKELYKWIPPKERVESRHQPDGLNNSFLIMDLIQTIFECCGREKGYQDWNSAHVYRPKSHTYRQAMGIPKINERAYYLLPTLTNESVPFSCCQRRYSVLNPTSTPCDHMLVENPDTLFARGCVQPLSEFMLYHWMSNHMLPLLLIILTMIPQMLLFCALIQPRELKRQLTRTYRSIRDYIEKKKRDLRAFGQGVFSVVLSRGSRSSSQQDLEYSPEIMDMLDEDEDLFRSVRQEVAKAEAEIYDKKTRLKRKKKGKKVNKKQKNRKEKDAKELPKKKRKLIGISKNLHNVNVTHNDDDNDNSTTQ</sequence>
<feature type="transmembrane region" description="Helical" evidence="6">
    <location>
        <begin position="248"/>
        <end position="265"/>
    </location>
</feature>
<reference evidence="7" key="1">
    <citation type="submission" date="2019-05" db="EMBL/GenBank/DDBJ databases">
        <title>Annotation for the trematode Fasciolopsis buski.</title>
        <authorList>
            <person name="Choi Y.-J."/>
        </authorList>
    </citation>
    <scope>NUCLEOTIDE SEQUENCE</scope>
    <source>
        <strain evidence="7">HT</strain>
        <tissue evidence="7">Whole worm</tissue>
    </source>
</reference>
<dbReference type="Gene3D" id="1.10.1450.10">
    <property type="entry name" value="Tetraspanin"/>
    <property type="match status" value="1"/>
</dbReference>
<evidence type="ECO:0000256" key="5">
    <source>
        <dbReference type="SAM" id="MobiDB-lite"/>
    </source>
</evidence>
<comment type="subcellular location">
    <subcellularLocation>
        <location evidence="1">Membrane</location>
        <topology evidence="1">Multi-pass membrane protein</topology>
    </subcellularLocation>
</comment>
<evidence type="ECO:0000256" key="1">
    <source>
        <dbReference type="ARBA" id="ARBA00004141"/>
    </source>
</evidence>
<proteinExistence type="predicted"/>
<dbReference type="InterPro" id="IPR008952">
    <property type="entry name" value="Tetraspanin_EC2_sf"/>
</dbReference>
<feature type="compositionally biased region" description="Basic and acidic residues" evidence="5">
    <location>
        <begin position="61"/>
        <end position="83"/>
    </location>
</feature>
<keyword evidence="3 6" id="KW-1133">Transmembrane helix</keyword>
<feature type="transmembrane region" description="Helical" evidence="6">
    <location>
        <begin position="312"/>
        <end position="333"/>
    </location>
</feature>
<dbReference type="AlphaFoldDB" id="A0A8E0RL89"/>
<name>A0A8E0RL89_9TREM</name>
<protein>
    <submittedName>
        <fullName evidence="7">Uncharacterized protein</fullName>
    </submittedName>
</protein>
<feature type="compositionally biased region" description="Basic residues" evidence="5">
    <location>
        <begin position="610"/>
        <end position="628"/>
    </location>
</feature>
<feature type="transmembrane region" description="Helical" evidence="6">
    <location>
        <begin position="181"/>
        <end position="202"/>
    </location>
</feature>
<keyword evidence="8" id="KW-1185">Reference proteome</keyword>
<dbReference type="InterPro" id="IPR018499">
    <property type="entry name" value="Tetraspanin/Peripherin"/>
</dbReference>
<evidence type="ECO:0000313" key="8">
    <source>
        <dbReference type="Proteomes" id="UP000728185"/>
    </source>
</evidence>
<accession>A0A8E0RL89</accession>
<comment type="caution">
    <text evidence="7">The sequence shown here is derived from an EMBL/GenBank/DDBJ whole genome shotgun (WGS) entry which is preliminary data.</text>
</comment>
<dbReference type="GO" id="GO:0016020">
    <property type="term" value="C:membrane"/>
    <property type="evidence" value="ECO:0007669"/>
    <property type="project" value="UniProtKB-SubCell"/>
</dbReference>
<feature type="transmembrane region" description="Helical" evidence="6">
    <location>
        <begin position="502"/>
        <end position="523"/>
    </location>
</feature>
<feature type="compositionally biased region" description="Polar residues" evidence="5">
    <location>
        <begin position="1"/>
        <end position="20"/>
    </location>
</feature>